<evidence type="ECO:0000313" key="3">
    <source>
        <dbReference type="Proteomes" id="UP000236173"/>
    </source>
</evidence>
<sequence length="433" mass="47631">MRVPSPAAIRVNCPVHPRWIPIGALVCVVGGCVALGLGAQRDRLPRDPLASGVLVIGKVAPTRLQSVVEAMVPTARTVPMRFLGIYETPASKPHHRRYLVVCAATAAALKEAIGLNVSAPTVLLGDGVPETFNPTALAQWRPELRLPANAPVLRFKRQQRALKWTVIVVGRSPQTVGTPAWLICTPQVRRVTRALMFSRISAIGVSQRVPLRPPEAFWTAWIGWGLIFAGGHLSLWWLWRRWRGIAAVALLVREGWIYHFVALAYFALYLTAVGVIYNRPDFQDAMTIPPQWFSPQPPLRWLAGLPVMWVILWGIQMVTVMLPSALIPPAGVVIGHWRGMVEQALSTAPIAQGGFFSGLLTGLAVFWHGEMTIVAMVWSGLLTRAIIAPHTFGTDDYWQAYKTALRAFVPIVQIVGFLALFAAFFTTIAIVYG</sequence>
<dbReference type="EMBL" id="BEHT01000010">
    <property type="protein sequence ID" value="GBC98447.1"/>
    <property type="molecule type" value="Genomic_DNA"/>
</dbReference>
<comment type="caution">
    <text evidence="2">The sequence shown here is derived from an EMBL/GenBank/DDBJ whole genome shotgun (WGS) entry which is preliminary data.</text>
</comment>
<organism evidence="2 3">
    <name type="scientific">Candidatus Fervidibacter japonicus</name>
    <dbReference type="NCBI Taxonomy" id="2035412"/>
    <lineage>
        <taxon>Bacteria</taxon>
        <taxon>Candidatus Fervidibacterota</taxon>
        <taxon>Candidatus Fervidibacter</taxon>
    </lineage>
</organism>
<feature type="transmembrane region" description="Helical" evidence="1">
    <location>
        <begin position="299"/>
        <end position="322"/>
    </location>
</feature>
<name>A0A2H5XBF7_9BACT</name>
<protein>
    <submittedName>
        <fullName evidence="2">Uncharacterized protein</fullName>
    </submittedName>
</protein>
<keyword evidence="1" id="KW-0472">Membrane</keyword>
<feature type="transmembrane region" description="Helical" evidence="1">
    <location>
        <begin position="408"/>
        <end position="432"/>
    </location>
</feature>
<dbReference type="PROSITE" id="PS51257">
    <property type="entry name" value="PROKAR_LIPOPROTEIN"/>
    <property type="match status" value="1"/>
</dbReference>
<keyword evidence="1" id="KW-1133">Transmembrane helix</keyword>
<dbReference type="AlphaFoldDB" id="A0A2H5XBF7"/>
<feature type="transmembrane region" description="Helical" evidence="1">
    <location>
        <begin position="365"/>
        <end position="387"/>
    </location>
</feature>
<feature type="transmembrane region" description="Helical" evidence="1">
    <location>
        <begin position="20"/>
        <end position="39"/>
    </location>
</feature>
<keyword evidence="1" id="KW-0812">Transmembrane</keyword>
<accession>A0A2H5XBF7</accession>
<feature type="transmembrane region" description="Helical" evidence="1">
    <location>
        <begin position="216"/>
        <end position="237"/>
    </location>
</feature>
<proteinExistence type="predicted"/>
<evidence type="ECO:0000313" key="2">
    <source>
        <dbReference type="EMBL" id="GBC98447.1"/>
    </source>
</evidence>
<gene>
    <name evidence="2" type="ORF">HRbin17_00959</name>
</gene>
<feature type="transmembrane region" description="Helical" evidence="1">
    <location>
        <begin position="257"/>
        <end position="278"/>
    </location>
</feature>
<evidence type="ECO:0000256" key="1">
    <source>
        <dbReference type="SAM" id="Phobius"/>
    </source>
</evidence>
<reference evidence="3" key="1">
    <citation type="submission" date="2017-09" db="EMBL/GenBank/DDBJ databases">
        <title>Metaegenomics of thermophilic ammonia-oxidizing enrichment culture.</title>
        <authorList>
            <person name="Kato S."/>
            <person name="Suzuki K."/>
        </authorList>
    </citation>
    <scope>NUCLEOTIDE SEQUENCE [LARGE SCALE GENOMIC DNA]</scope>
</reference>
<dbReference type="Proteomes" id="UP000236173">
    <property type="component" value="Unassembled WGS sequence"/>
</dbReference>